<dbReference type="AlphaFoldDB" id="A0ABD3TJT8"/>
<organism evidence="1 2">
    <name type="scientific">Sinanodonta woodiana</name>
    <name type="common">Chinese pond mussel</name>
    <name type="synonym">Anodonta woodiana</name>
    <dbReference type="NCBI Taxonomy" id="1069815"/>
    <lineage>
        <taxon>Eukaryota</taxon>
        <taxon>Metazoa</taxon>
        <taxon>Spiralia</taxon>
        <taxon>Lophotrochozoa</taxon>
        <taxon>Mollusca</taxon>
        <taxon>Bivalvia</taxon>
        <taxon>Autobranchia</taxon>
        <taxon>Heteroconchia</taxon>
        <taxon>Palaeoheterodonta</taxon>
        <taxon>Unionida</taxon>
        <taxon>Unionoidea</taxon>
        <taxon>Unionidae</taxon>
        <taxon>Unioninae</taxon>
        <taxon>Sinanodonta</taxon>
    </lineage>
</organism>
<dbReference type="EMBL" id="JBJQND010000018">
    <property type="protein sequence ID" value="KAL3836970.1"/>
    <property type="molecule type" value="Genomic_DNA"/>
</dbReference>
<reference evidence="1 2" key="1">
    <citation type="submission" date="2024-11" db="EMBL/GenBank/DDBJ databases">
        <title>Chromosome-level genome assembly of the freshwater bivalve Anodonta woodiana.</title>
        <authorList>
            <person name="Chen X."/>
        </authorList>
    </citation>
    <scope>NUCLEOTIDE SEQUENCE [LARGE SCALE GENOMIC DNA]</scope>
    <source>
        <strain evidence="1">MN2024</strain>
        <tissue evidence="1">Gills</tissue>
    </source>
</reference>
<protein>
    <submittedName>
        <fullName evidence="1">Uncharacterized protein</fullName>
    </submittedName>
</protein>
<evidence type="ECO:0000313" key="1">
    <source>
        <dbReference type="EMBL" id="KAL3836970.1"/>
    </source>
</evidence>
<gene>
    <name evidence="1" type="ORF">ACJMK2_022372</name>
</gene>
<evidence type="ECO:0000313" key="2">
    <source>
        <dbReference type="Proteomes" id="UP001634394"/>
    </source>
</evidence>
<name>A0ABD3TJT8_SINWO</name>
<accession>A0ABD3TJT8</accession>
<proteinExistence type="predicted"/>
<sequence>MGFTMIRISGSVPELIKRQSEDIEYNTCDQKRKLSLSIPESTVMFNWELIIYNSDANEYG</sequence>
<dbReference type="Proteomes" id="UP001634394">
    <property type="component" value="Unassembled WGS sequence"/>
</dbReference>
<keyword evidence="2" id="KW-1185">Reference proteome</keyword>
<comment type="caution">
    <text evidence="1">The sequence shown here is derived from an EMBL/GenBank/DDBJ whole genome shotgun (WGS) entry which is preliminary data.</text>
</comment>